<dbReference type="AlphaFoldDB" id="X1TK99"/>
<evidence type="ECO:0000313" key="1">
    <source>
        <dbReference type="EMBL" id="GAI87975.1"/>
    </source>
</evidence>
<comment type="caution">
    <text evidence="1">The sequence shown here is derived from an EMBL/GenBank/DDBJ whole genome shotgun (WGS) entry which is preliminary data.</text>
</comment>
<accession>X1TK99</accession>
<reference evidence="1" key="1">
    <citation type="journal article" date="2014" name="Front. Microbiol.">
        <title>High frequency of phylogenetically diverse reductive dehalogenase-homologous genes in deep subseafloor sedimentary metagenomes.</title>
        <authorList>
            <person name="Kawai M."/>
            <person name="Futagami T."/>
            <person name="Toyoda A."/>
            <person name="Takaki Y."/>
            <person name="Nishi S."/>
            <person name="Hori S."/>
            <person name="Arai W."/>
            <person name="Tsubouchi T."/>
            <person name="Morono Y."/>
            <person name="Uchiyama I."/>
            <person name="Ito T."/>
            <person name="Fujiyama A."/>
            <person name="Inagaki F."/>
            <person name="Takami H."/>
        </authorList>
    </citation>
    <scope>NUCLEOTIDE SEQUENCE</scope>
    <source>
        <strain evidence="1">Expedition CK06-06</strain>
    </source>
</reference>
<dbReference type="EMBL" id="BARW01007579">
    <property type="protein sequence ID" value="GAI87975.1"/>
    <property type="molecule type" value="Genomic_DNA"/>
</dbReference>
<name>X1TK99_9ZZZZ</name>
<organism evidence="1">
    <name type="scientific">marine sediment metagenome</name>
    <dbReference type="NCBI Taxonomy" id="412755"/>
    <lineage>
        <taxon>unclassified sequences</taxon>
        <taxon>metagenomes</taxon>
        <taxon>ecological metagenomes</taxon>
    </lineage>
</organism>
<gene>
    <name evidence="1" type="ORF">S12H4_15739</name>
</gene>
<protein>
    <submittedName>
        <fullName evidence="1">Uncharacterized protein</fullName>
    </submittedName>
</protein>
<proteinExistence type="predicted"/>
<sequence length="82" mass="9590">MVYIYANIADYLVRVVKKPFFSVLNKTTRQVEVEHFKSLMDCVVYPVWWCHEWVHAKSLRDILEGFSYVEPGIKALADAIIV</sequence>